<dbReference type="PROSITE" id="PS51635">
    <property type="entry name" value="PNPLA"/>
    <property type="match status" value="1"/>
</dbReference>
<dbReference type="PRINTS" id="PR02062">
    <property type="entry name" value="CENTROSOME78"/>
</dbReference>
<dbReference type="SMART" id="SM00368">
    <property type="entry name" value="LRR_RI"/>
    <property type="match status" value="3"/>
</dbReference>
<dbReference type="SUPFAM" id="SSF52047">
    <property type="entry name" value="RNI-like"/>
    <property type="match status" value="1"/>
</dbReference>
<evidence type="ECO:0000259" key="7">
    <source>
        <dbReference type="PROSITE" id="PS51635"/>
    </source>
</evidence>
<dbReference type="EC" id="3.1.1.3" evidence="1"/>
<dbReference type="InterPro" id="IPR001611">
    <property type="entry name" value="Leu-rich_rpt"/>
</dbReference>
<gene>
    <name evidence="8" type="ORF">HW555_006349</name>
</gene>
<dbReference type="GO" id="GO:0005737">
    <property type="term" value="C:cytoplasm"/>
    <property type="evidence" value="ECO:0007669"/>
    <property type="project" value="TreeGrafter"/>
</dbReference>
<feature type="region of interest" description="Disordered" evidence="6">
    <location>
        <begin position="1172"/>
        <end position="1192"/>
    </location>
</feature>
<dbReference type="InterPro" id="IPR016035">
    <property type="entry name" value="Acyl_Trfase/lysoPLipase"/>
</dbReference>
<dbReference type="GO" id="GO:0019433">
    <property type="term" value="P:triglyceride catabolic process"/>
    <property type="evidence" value="ECO:0007669"/>
    <property type="project" value="TreeGrafter"/>
</dbReference>
<dbReference type="GO" id="GO:0016020">
    <property type="term" value="C:membrane"/>
    <property type="evidence" value="ECO:0007669"/>
    <property type="project" value="TreeGrafter"/>
</dbReference>
<name>A0A835GIE8_SPOEX</name>
<feature type="short sequence motif" description="DGA/G" evidence="4">
    <location>
        <begin position="184"/>
        <end position="186"/>
    </location>
</feature>
<dbReference type="PANTHER" id="PTHR12406">
    <property type="entry name" value="CALCIUM-INDEPENDENT PHOSPHOLIPASE A2 IPLA2 -RELATED"/>
    <property type="match status" value="1"/>
</dbReference>
<organism evidence="8 9">
    <name type="scientific">Spodoptera exigua</name>
    <name type="common">Beet armyworm</name>
    <name type="synonym">Noctua fulgens</name>
    <dbReference type="NCBI Taxonomy" id="7107"/>
    <lineage>
        <taxon>Eukaryota</taxon>
        <taxon>Metazoa</taxon>
        <taxon>Ecdysozoa</taxon>
        <taxon>Arthropoda</taxon>
        <taxon>Hexapoda</taxon>
        <taxon>Insecta</taxon>
        <taxon>Pterygota</taxon>
        <taxon>Neoptera</taxon>
        <taxon>Endopterygota</taxon>
        <taxon>Lepidoptera</taxon>
        <taxon>Glossata</taxon>
        <taxon>Ditrysia</taxon>
        <taxon>Noctuoidea</taxon>
        <taxon>Noctuidae</taxon>
        <taxon>Amphipyrinae</taxon>
        <taxon>Spodoptera</taxon>
    </lineage>
</organism>
<feature type="short sequence motif" description="GXSXG" evidence="4">
    <location>
        <begin position="63"/>
        <end position="67"/>
    </location>
</feature>
<dbReference type="InterPro" id="IPR026212">
    <property type="entry name" value="Cep78"/>
</dbReference>
<dbReference type="PANTHER" id="PTHR12406:SF41">
    <property type="entry name" value="BRUMMER, ISOFORM B-RELATED"/>
    <property type="match status" value="1"/>
</dbReference>
<evidence type="ECO:0000256" key="5">
    <source>
        <dbReference type="SAM" id="Coils"/>
    </source>
</evidence>
<feature type="coiled-coil region" evidence="5">
    <location>
        <begin position="950"/>
        <end position="998"/>
    </location>
</feature>
<evidence type="ECO:0000256" key="3">
    <source>
        <dbReference type="ARBA" id="ARBA00023098"/>
    </source>
</evidence>
<keyword evidence="2 4" id="KW-0378">Hydrolase</keyword>
<proteinExistence type="predicted"/>
<dbReference type="GO" id="GO:0055088">
    <property type="term" value="P:lipid homeostasis"/>
    <property type="evidence" value="ECO:0007669"/>
    <property type="project" value="TreeGrafter"/>
</dbReference>
<keyword evidence="3 4" id="KW-0443">Lipid metabolism</keyword>
<accession>A0A835GIE8</accession>
<dbReference type="InterPro" id="IPR032675">
    <property type="entry name" value="LRR_dom_sf"/>
</dbReference>
<evidence type="ECO:0000256" key="1">
    <source>
        <dbReference type="ARBA" id="ARBA00013279"/>
    </source>
</evidence>
<dbReference type="EMBL" id="JACKWZ010000093">
    <property type="protein sequence ID" value="KAF9416275.1"/>
    <property type="molecule type" value="Genomic_DNA"/>
</dbReference>
<sequence length="1227" mass="137938">MEITGLSFFPSSFWLVSAYPVPPLCRGMMSFSFNLSPKLQHLSSFRVCFKKYAPHLLLGKISGASFGALSACCLLCDLPIGEITTDVLRVVSEARAGSLGPFSPSFNIQNVLLEGMQKYLPHDVHKIVSGKLHISLTRVYDGKNVIVSEFPTREDLLQALLASCFVPVFSGLLPPRFHGIRYMDGGFSDNLPVLDENTITVSPFCGESDICPRDLSSQLFHINLANTSIELSKQNMNRFARILFPPKPEVLSNMCKQGFDDALRFLQRNNMISCTRCLAVQSTFQLQDVLDDTTYEYDPDCEECKTHRQDALVDDLPDTVMTIFQNAIDSANSGIVNWVMRQRAMRYLTLLTLPYRVPIDIMYASFTNYVGDRVETHAVQYKVAGNVLIRRKRCVRHNNVMTRFVTCTPKMSKSLWKLSLNMLQQLHGFMYATHDRSEAAARIYYKLTMDNKTDATDGRQLDRRRASEFRITYGDMRTTHDDVDTFEHILNVTSHNEALLAYYYLDGENKMKMTEIYDVTDADTDAVQSPTERDVNKQLEFDNDWSAELIADNDDLDMEAMDDDALADRNIFSDPESEWNVRSFLNMVGKGSEPKSSRIFHQCYVKCCKLQNLTPLTNVIPSGNGKVLDFCVDRIKYADWPPILNALSCDLSLHSVSMKCRQQVKTVLEHIDCERLAKTVNKRSVILTNFMLSNLVEATAQLLSNTTLLTTLLLEGLPLKIPYLNPLCEALLTNSSLQHLHLPRCLIGDAGCLAICKSIKCLPNILTLDLSGCDLTPLGAGYIADLVKYQKIHRYSENWTHTLRYRLPELDAMAGLRRITLCANPQLGDIGVCKLLDVLSDDLWIKALDVQMCGITENTSAAIQQMMLSNKTLVVLDIRNNPDVTSESLSKVRSLLRENERGMEGKFSWLASSGSSSEKFMKSVTSRNAVSRDRAPGSNVRPTAVKYATKANLTKKEKDYAEVLEEQLQEEISHRQQLEELNLQLVDQMKELKQQQIRLWANCAASSGSEHSFEASARSGDLSSSSGSSSSVPIDQTTLSYIQQAFKDIYAFIKNNQCYGLVPNGQCLHETSKQNIPEEEPTEEIVEVEETQYSDRHLNIIPKRAQSSHQKIANDKMKVNKMTKSAHLLGDSQRRDAGEMKPEMIERQIGDTRNAHCEESNTLEDMISVQTKPNKKHTYGQSSPCSSVASDSDTLICSPQITQRSVHPATVINPREALYSSSSEDSS</sequence>
<evidence type="ECO:0000313" key="9">
    <source>
        <dbReference type="Proteomes" id="UP000648187"/>
    </source>
</evidence>
<keyword evidence="9" id="KW-1185">Reference proteome</keyword>
<dbReference type="GO" id="GO:0004806">
    <property type="term" value="F:triacylglycerol lipase activity"/>
    <property type="evidence" value="ECO:0007669"/>
    <property type="project" value="UniProtKB-EC"/>
</dbReference>
<dbReference type="GO" id="GO:0005811">
    <property type="term" value="C:lipid droplet"/>
    <property type="evidence" value="ECO:0007669"/>
    <property type="project" value="TreeGrafter"/>
</dbReference>
<dbReference type="SUPFAM" id="SSF52151">
    <property type="entry name" value="FabD/lysophospholipase-like"/>
    <property type="match status" value="1"/>
</dbReference>
<protein>
    <recommendedName>
        <fullName evidence="1">triacylglycerol lipase</fullName>
        <ecNumber evidence="1">3.1.1.3</ecNumber>
    </recommendedName>
</protein>
<feature type="active site" description="Nucleophile" evidence="4">
    <location>
        <position position="65"/>
    </location>
</feature>
<dbReference type="FunFam" id="3.40.1090.10:FF:000003">
    <property type="entry name" value="Patatin-like phospholipase domain-containing protein 2"/>
    <property type="match status" value="1"/>
</dbReference>
<dbReference type="Gene3D" id="3.40.1090.10">
    <property type="entry name" value="Cytosolic phospholipase A2 catalytic domain"/>
    <property type="match status" value="1"/>
</dbReference>
<feature type="domain" description="PNPLA" evidence="7">
    <location>
        <begin position="29"/>
        <end position="197"/>
    </location>
</feature>
<feature type="active site" description="Proton acceptor" evidence="4">
    <location>
        <position position="184"/>
    </location>
</feature>
<keyword evidence="4" id="KW-0442">Lipid degradation</keyword>
<comment type="caution">
    <text evidence="4">Lacks conserved residue(s) required for the propagation of feature annotation.</text>
</comment>
<dbReference type="Proteomes" id="UP000648187">
    <property type="component" value="Unassembled WGS sequence"/>
</dbReference>
<evidence type="ECO:0000256" key="2">
    <source>
        <dbReference type="ARBA" id="ARBA00022801"/>
    </source>
</evidence>
<dbReference type="AlphaFoldDB" id="A0A835GIE8"/>
<dbReference type="Gene3D" id="3.80.10.10">
    <property type="entry name" value="Ribonuclease Inhibitor"/>
    <property type="match status" value="2"/>
</dbReference>
<evidence type="ECO:0000313" key="8">
    <source>
        <dbReference type="EMBL" id="KAF9416275.1"/>
    </source>
</evidence>
<dbReference type="InterPro" id="IPR002641">
    <property type="entry name" value="PNPLA_dom"/>
</dbReference>
<keyword evidence="5" id="KW-0175">Coiled coil</keyword>
<evidence type="ECO:0000256" key="4">
    <source>
        <dbReference type="PROSITE-ProRule" id="PRU01161"/>
    </source>
</evidence>
<feature type="compositionally biased region" description="Low complexity" evidence="6">
    <location>
        <begin position="1182"/>
        <end position="1192"/>
    </location>
</feature>
<evidence type="ECO:0000256" key="6">
    <source>
        <dbReference type="SAM" id="MobiDB-lite"/>
    </source>
</evidence>
<reference evidence="8" key="1">
    <citation type="submission" date="2020-08" db="EMBL/GenBank/DDBJ databases">
        <title>Spodoptera exigua strain:BAW_Kor-Di-RS1 Genome sequencing and assembly.</title>
        <authorList>
            <person name="Kim J."/>
            <person name="Nam H.Y."/>
            <person name="Kwon M."/>
            <person name="Choi J.H."/>
            <person name="Cho S.R."/>
            <person name="Kim G.-H."/>
        </authorList>
    </citation>
    <scope>NUCLEOTIDE SEQUENCE</scope>
    <source>
        <strain evidence="8">BAW_Kor-Di-RS1</strain>
        <tissue evidence="8">Whole-body</tissue>
    </source>
</reference>
<dbReference type="Pfam" id="PF01734">
    <property type="entry name" value="Patatin"/>
    <property type="match status" value="1"/>
</dbReference>
<dbReference type="CDD" id="cd07218">
    <property type="entry name" value="Pat_iPLA2"/>
    <property type="match status" value="1"/>
</dbReference>
<dbReference type="Pfam" id="PF13516">
    <property type="entry name" value="LRR_6"/>
    <property type="match status" value="2"/>
</dbReference>
<comment type="caution">
    <text evidence="8">The sequence shown here is derived from an EMBL/GenBank/DDBJ whole genome shotgun (WGS) entry which is preliminary data.</text>
</comment>
<dbReference type="InterPro" id="IPR033562">
    <property type="entry name" value="PLPL"/>
</dbReference>